<feature type="compositionally biased region" description="Basic and acidic residues" evidence="4">
    <location>
        <begin position="602"/>
        <end position="621"/>
    </location>
</feature>
<comment type="caution">
    <text evidence="5">The sequence shown here is derived from an EMBL/GenBank/DDBJ whole genome shotgun (WGS) entry which is preliminary data.</text>
</comment>
<evidence type="ECO:0000256" key="2">
    <source>
        <dbReference type="ARBA" id="ARBA00023043"/>
    </source>
</evidence>
<dbReference type="AlphaFoldDB" id="A0AAV9VQM1"/>
<dbReference type="PROSITE" id="PS50297">
    <property type="entry name" value="ANK_REP_REGION"/>
    <property type="match status" value="2"/>
</dbReference>
<evidence type="ECO:0000313" key="5">
    <source>
        <dbReference type="EMBL" id="KAK6495545.1"/>
    </source>
</evidence>
<accession>A0AAV9VQM1</accession>
<dbReference type="PANTHER" id="PTHR24198">
    <property type="entry name" value="ANKYRIN REPEAT AND PROTEIN KINASE DOMAIN-CONTAINING PROTEIN"/>
    <property type="match status" value="1"/>
</dbReference>
<dbReference type="SUPFAM" id="SSF48403">
    <property type="entry name" value="Ankyrin repeat"/>
    <property type="match status" value="1"/>
</dbReference>
<keyword evidence="6" id="KW-1185">Reference proteome</keyword>
<feature type="region of interest" description="Disordered" evidence="4">
    <location>
        <begin position="72"/>
        <end position="95"/>
    </location>
</feature>
<proteinExistence type="predicted"/>
<reference evidence="5 6" key="1">
    <citation type="submission" date="2023-08" db="EMBL/GenBank/DDBJ databases">
        <authorList>
            <person name="Palmer J.M."/>
        </authorList>
    </citation>
    <scope>NUCLEOTIDE SEQUENCE [LARGE SCALE GENOMIC DNA]</scope>
    <source>
        <strain evidence="5 6">TWF481</strain>
    </source>
</reference>
<feature type="repeat" description="ANK" evidence="3">
    <location>
        <begin position="448"/>
        <end position="480"/>
    </location>
</feature>
<feature type="region of interest" description="Disordered" evidence="4">
    <location>
        <begin position="601"/>
        <end position="628"/>
    </location>
</feature>
<sequence>MINLRLEVQSLSLVTTTSNKEHFDFQNQLLDNIMDHNSKNYGQIEKRIAEVADLIKSQSQNVETRHIHQFGPLYRPPLNKRRSSQQETGRNGGQPMEQICVRSREYISNCRSGCPCSCHIQIKSGTSALISQIFGRAMISYAGIPLVSQKCDNQACENAQAPRANFEYWFPMNIFWSQIIRLQLGYSSATGPQFQLSTLRRVPDEAQSINFALNGNIDGLKDLFKRGLASPKDVSDTRGYTLLRWAMYGKQYETCKFLLYMGADPDYRPVATSDNSPRNKASDLILQGGLSSQTTEILRTIAAGSDFAEEQNFTRVHRVVIELLGASLEEELGLRPEDINATDALGRTPLLWAAARGSERYFATLLSYGADPNIMDSYLSTAVAYAADRGHAVCVRLLLEAGADPDPPSPNGYKVGSALNCAARNTTEPVILKTLLDFGADVEPCGIDGNTSLIHAVRNNNVSFVVLLLEYSANINARTKTGETALSTAVIYNSHEVLRVLLERWSEYSRCPRLQAPHLLEMAALYADVKTLNILAESDHLRQQYDQGYVHSDFIDRLMERIDVSDELILSFKNLAGIISYNPGASKKLLNQLDAGLHSHRNRDIKEDDRHDEKDEEYHDSDGDDAFF</sequence>
<dbReference type="SMART" id="SM00248">
    <property type="entry name" value="ANK"/>
    <property type="match status" value="6"/>
</dbReference>
<evidence type="ECO:0000313" key="6">
    <source>
        <dbReference type="Proteomes" id="UP001370758"/>
    </source>
</evidence>
<dbReference type="Proteomes" id="UP001370758">
    <property type="component" value="Unassembled WGS sequence"/>
</dbReference>
<dbReference type="InterPro" id="IPR036770">
    <property type="entry name" value="Ankyrin_rpt-contain_sf"/>
</dbReference>
<evidence type="ECO:0000256" key="3">
    <source>
        <dbReference type="PROSITE-ProRule" id="PRU00023"/>
    </source>
</evidence>
<organism evidence="5 6">
    <name type="scientific">Arthrobotrys musiformis</name>
    <dbReference type="NCBI Taxonomy" id="47236"/>
    <lineage>
        <taxon>Eukaryota</taxon>
        <taxon>Fungi</taxon>
        <taxon>Dikarya</taxon>
        <taxon>Ascomycota</taxon>
        <taxon>Pezizomycotina</taxon>
        <taxon>Orbiliomycetes</taxon>
        <taxon>Orbiliales</taxon>
        <taxon>Orbiliaceae</taxon>
        <taxon>Arthrobotrys</taxon>
    </lineage>
</organism>
<feature type="repeat" description="ANK" evidence="3">
    <location>
        <begin position="345"/>
        <end position="377"/>
    </location>
</feature>
<dbReference type="PANTHER" id="PTHR24198:SF165">
    <property type="entry name" value="ANKYRIN REPEAT-CONTAINING PROTEIN-RELATED"/>
    <property type="match status" value="1"/>
</dbReference>
<dbReference type="Pfam" id="PF12796">
    <property type="entry name" value="Ank_2"/>
    <property type="match status" value="2"/>
</dbReference>
<name>A0AAV9VQM1_9PEZI</name>
<gene>
    <name evidence="5" type="ORF">TWF481_002594</name>
</gene>
<keyword evidence="1" id="KW-0677">Repeat</keyword>
<keyword evidence="2 3" id="KW-0040">ANK repeat</keyword>
<dbReference type="InterPro" id="IPR002110">
    <property type="entry name" value="Ankyrin_rpt"/>
</dbReference>
<dbReference type="PROSITE" id="PS50088">
    <property type="entry name" value="ANK_REPEAT"/>
    <property type="match status" value="2"/>
</dbReference>
<dbReference type="Gene3D" id="1.25.40.20">
    <property type="entry name" value="Ankyrin repeat-containing domain"/>
    <property type="match status" value="3"/>
</dbReference>
<protein>
    <submittedName>
        <fullName evidence="5">Uncharacterized protein</fullName>
    </submittedName>
</protein>
<dbReference type="Pfam" id="PF00023">
    <property type="entry name" value="Ank"/>
    <property type="match status" value="1"/>
</dbReference>
<evidence type="ECO:0000256" key="1">
    <source>
        <dbReference type="ARBA" id="ARBA00022737"/>
    </source>
</evidence>
<evidence type="ECO:0000256" key="4">
    <source>
        <dbReference type="SAM" id="MobiDB-lite"/>
    </source>
</evidence>
<dbReference type="EMBL" id="JAVHJL010000012">
    <property type="protein sequence ID" value="KAK6495545.1"/>
    <property type="molecule type" value="Genomic_DNA"/>
</dbReference>